<dbReference type="InterPro" id="IPR006674">
    <property type="entry name" value="HD_domain"/>
</dbReference>
<keyword evidence="3" id="KW-1185">Reference proteome</keyword>
<gene>
    <name evidence="2" type="ORF">QPL79_08455</name>
</gene>
<evidence type="ECO:0000313" key="2">
    <source>
        <dbReference type="EMBL" id="MDK6029392.1"/>
    </source>
</evidence>
<dbReference type="Proteomes" id="UP001529235">
    <property type="component" value="Unassembled WGS sequence"/>
</dbReference>
<dbReference type="SUPFAM" id="SSF109604">
    <property type="entry name" value="HD-domain/PDEase-like"/>
    <property type="match status" value="1"/>
</dbReference>
<feature type="domain" description="HD/PDEase" evidence="1">
    <location>
        <begin position="57"/>
        <end position="182"/>
    </location>
</feature>
<name>A0ABD4Z7Q9_9CREN</name>
<proteinExistence type="predicted"/>
<dbReference type="RefSeq" id="WP_285274377.1">
    <property type="nucleotide sequence ID" value="NZ_JASNVW010000007.1"/>
</dbReference>
<sequence length="235" mass="26201">MDNLREMLLSIVNNMAKETYRSIVLDILNNPTLTFTSTKPLIQLGESPAAPRKHHFFSGGLLLHTLSVALIARSIAKIFENLYGVDVDEDLVVSAAILHDIFKYYQYAVDDASGGYKPRDDWYLSHDYAIVAELSRRNAPDALIRVVSEAHGIAPFSTIEGLIVHLADSIDARFGEYLQNILLSKLKEIEKEGCNIYKILNELIKRDGLRNVVQEAQKSGLTQKAIAVCKEGADK</sequence>
<evidence type="ECO:0000259" key="1">
    <source>
        <dbReference type="SMART" id="SM00471"/>
    </source>
</evidence>
<protein>
    <submittedName>
        <fullName evidence="2">HD domain-containing protein</fullName>
    </submittedName>
</protein>
<dbReference type="SMART" id="SM00471">
    <property type="entry name" value="HDc"/>
    <property type="match status" value="1"/>
</dbReference>
<dbReference type="NCBIfam" id="TIGR00277">
    <property type="entry name" value="HDIG"/>
    <property type="match status" value="1"/>
</dbReference>
<comment type="caution">
    <text evidence="2">The sequence shown here is derived from an EMBL/GenBank/DDBJ whole genome shotgun (WGS) entry which is preliminary data.</text>
</comment>
<dbReference type="InterPro" id="IPR003607">
    <property type="entry name" value="HD/PDEase_dom"/>
</dbReference>
<dbReference type="AlphaFoldDB" id="A0ABD4Z7Q9"/>
<dbReference type="CDD" id="cd00077">
    <property type="entry name" value="HDc"/>
    <property type="match status" value="1"/>
</dbReference>
<reference evidence="2 3" key="1">
    <citation type="submission" date="2023-05" db="EMBL/GenBank/DDBJ databases">
        <title>A new hyperthermophilic archaea 'Ignisphaera cupida' sp. nov. and description of the family 'Ignisphaeraceae' fam. nov.</title>
        <authorList>
            <person name="Podosokorskaya O.A."/>
            <person name="Elcheninov A.G."/>
            <person name="Klukina A."/>
            <person name="Merkel A.Y."/>
        </authorList>
    </citation>
    <scope>NUCLEOTIDE SEQUENCE [LARGE SCALE GENOMIC DNA]</scope>
    <source>
        <strain evidence="2 3">4213-co</strain>
    </source>
</reference>
<accession>A0ABD4Z7Q9</accession>
<organism evidence="2 3">
    <name type="scientific">Ignisphaera cupida</name>
    <dbReference type="NCBI Taxonomy" id="3050454"/>
    <lineage>
        <taxon>Archaea</taxon>
        <taxon>Thermoproteota</taxon>
        <taxon>Thermoprotei</taxon>
        <taxon>Desulfurococcales</taxon>
        <taxon>Desulfurococcaceae</taxon>
        <taxon>Ignisphaera</taxon>
    </lineage>
</organism>
<dbReference type="InterPro" id="IPR006675">
    <property type="entry name" value="HDIG_dom"/>
</dbReference>
<dbReference type="EMBL" id="JASNVW010000007">
    <property type="protein sequence ID" value="MDK6029392.1"/>
    <property type="molecule type" value="Genomic_DNA"/>
</dbReference>
<dbReference type="Pfam" id="PF01966">
    <property type="entry name" value="HD"/>
    <property type="match status" value="1"/>
</dbReference>
<evidence type="ECO:0000313" key="3">
    <source>
        <dbReference type="Proteomes" id="UP001529235"/>
    </source>
</evidence>
<dbReference type="Gene3D" id="1.10.3210.10">
    <property type="entry name" value="Hypothetical protein af1432"/>
    <property type="match status" value="1"/>
</dbReference>